<reference evidence="2" key="1">
    <citation type="submission" date="2009-12" db="EMBL/GenBank/DDBJ databases">
        <title>Complete sequence of Treponema azotonutricium strain ZAS-9.</title>
        <authorList>
            <person name="Tetu S.G."/>
            <person name="Matson E."/>
            <person name="Ren Q."/>
            <person name="Seshadri R."/>
            <person name="Elbourne L."/>
            <person name="Hassan K.A."/>
            <person name="Durkin A."/>
            <person name="Radune D."/>
            <person name="Mohamoud Y."/>
            <person name="Shay R."/>
            <person name="Jin S."/>
            <person name="Zhang X."/>
            <person name="Lucey K."/>
            <person name="Ballor N.R."/>
            <person name="Ottesen E."/>
            <person name="Rosenthal R."/>
            <person name="Allen A."/>
            <person name="Leadbetter J.R."/>
            <person name="Paulsen I.T."/>
        </authorList>
    </citation>
    <scope>NUCLEOTIDE SEQUENCE [LARGE SCALE GENOMIC DNA]</scope>
    <source>
        <strain evidence="2">ATCC BAA-888 / DSM 13862 / ZAS-9</strain>
    </source>
</reference>
<name>F5YE36_LEAAZ</name>
<dbReference type="InParanoid" id="F5YE36"/>
<dbReference type="AlphaFoldDB" id="F5YE36"/>
<accession>F5YE36</accession>
<dbReference type="HOGENOM" id="CLU_3105010_0_0_12"/>
<dbReference type="STRING" id="545695.TREAZ_1517"/>
<gene>
    <name evidence="1" type="ordered locus">TREAZ_1517</name>
</gene>
<organism evidence="1 2">
    <name type="scientific">Leadbettera azotonutricia (strain ATCC BAA-888 / DSM 13862 / ZAS-9)</name>
    <name type="common">Treponema azotonutricium</name>
    <dbReference type="NCBI Taxonomy" id="545695"/>
    <lineage>
        <taxon>Bacteria</taxon>
        <taxon>Pseudomonadati</taxon>
        <taxon>Spirochaetota</taxon>
        <taxon>Spirochaetia</taxon>
        <taxon>Spirochaetales</taxon>
        <taxon>Breznakiellaceae</taxon>
        <taxon>Leadbettera</taxon>
    </lineage>
</organism>
<evidence type="ECO:0000313" key="2">
    <source>
        <dbReference type="Proteomes" id="UP000009222"/>
    </source>
</evidence>
<dbReference type="RefSeq" id="WP_015710498.1">
    <property type="nucleotide sequence ID" value="NC_015577.1"/>
</dbReference>
<keyword evidence="2" id="KW-1185">Reference proteome</keyword>
<proteinExistence type="predicted"/>
<dbReference type="KEGG" id="taz:TREAZ_1517"/>
<dbReference type="Proteomes" id="UP000009222">
    <property type="component" value="Chromosome"/>
</dbReference>
<sequence length="51" mass="5660">MVSQSDRFLLRCSPWAPNSSQKPSVFAAVFYAHPHVGYAGNATIVFTKVFE</sequence>
<reference evidence="1 2" key="2">
    <citation type="journal article" date="2011" name="ISME J.">
        <title>RNA-seq reveals cooperative metabolic interactions between two termite-gut spirochete species in co-culture.</title>
        <authorList>
            <person name="Rosenthal A.Z."/>
            <person name="Matson E.G."/>
            <person name="Eldar A."/>
            <person name="Leadbetter J.R."/>
        </authorList>
    </citation>
    <scope>NUCLEOTIDE SEQUENCE [LARGE SCALE GENOMIC DNA]</scope>
    <source>
        <strain evidence="2">ATCC BAA-888 / DSM 13862 / ZAS-9</strain>
    </source>
</reference>
<protein>
    <submittedName>
        <fullName evidence="1">Uncharacterized protein</fullName>
    </submittedName>
</protein>
<dbReference type="EMBL" id="CP001841">
    <property type="protein sequence ID" value="AEF80356.1"/>
    <property type="molecule type" value="Genomic_DNA"/>
</dbReference>
<evidence type="ECO:0000313" key="1">
    <source>
        <dbReference type="EMBL" id="AEF80356.1"/>
    </source>
</evidence>